<protein>
    <submittedName>
        <fullName evidence="2">Uncharacterized protein</fullName>
    </submittedName>
</protein>
<feature type="transmembrane region" description="Helical" evidence="1">
    <location>
        <begin position="144"/>
        <end position="165"/>
    </location>
</feature>
<sequence length="198" mass="20800">MTRATDGPVVPGTLDAPAAPRAGDAVAVESALGIGRVFPGWWLRVAFGAVAVALCLAEAETQWVAVALVLAALAIAMPRWLTAWFLIGLLAFTVLLRDQSVGDWRPYVLIAGAHALHVLASWMLVVSPRALVHPASLWPSARRFLLIQAPVQLVAAGALALTTAFSRASVLWLAAVSAAALVVLVIALAGPLLRRPRD</sequence>
<keyword evidence="1" id="KW-0812">Transmembrane</keyword>
<gene>
    <name evidence="2" type="ORF">GCM10017584_37290</name>
</gene>
<feature type="transmembrane region" description="Helical" evidence="1">
    <location>
        <begin position="41"/>
        <end position="57"/>
    </location>
</feature>
<dbReference type="AlphaFoldDB" id="A0A9W6HCQ6"/>
<reference evidence="2" key="1">
    <citation type="journal article" date="2014" name="Int. J. Syst. Evol. Microbiol.">
        <title>Complete genome sequence of Corynebacterium casei LMG S-19264T (=DSM 44701T), isolated from a smear-ripened cheese.</title>
        <authorList>
            <consortium name="US DOE Joint Genome Institute (JGI-PGF)"/>
            <person name="Walter F."/>
            <person name="Albersmeier A."/>
            <person name="Kalinowski J."/>
            <person name="Ruckert C."/>
        </authorList>
    </citation>
    <scope>NUCLEOTIDE SEQUENCE</scope>
    <source>
        <strain evidence="2">VKM Ac-1401</strain>
    </source>
</reference>
<feature type="transmembrane region" description="Helical" evidence="1">
    <location>
        <begin position="107"/>
        <end position="132"/>
    </location>
</feature>
<organism evidence="2 3">
    <name type="scientific">Leifsonia poae</name>
    <dbReference type="NCBI Taxonomy" id="110933"/>
    <lineage>
        <taxon>Bacteria</taxon>
        <taxon>Bacillati</taxon>
        <taxon>Actinomycetota</taxon>
        <taxon>Actinomycetes</taxon>
        <taxon>Micrococcales</taxon>
        <taxon>Microbacteriaceae</taxon>
        <taxon>Leifsonia</taxon>
    </lineage>
</organism>
<dbReference type="RefSeq" id="WP_271178745.1">
    <property type="nucleotide sequence ID" value="NZ_BAAAJO010000003.1"/>
</dbReference>
<evidence type="ECO:0000313" key="2">
    <source>
        <dbReference type="EMBL" id="GLJ78155.1"/>
    </source>
</evidence>
<evidence type="ECO:0000256" key="1">
    <source>
        <dbReference type="SAM" id="Phobius"/>
    </source>
</evidence>
<keyword evidence="1" id="KW-0472">Membrane</keyword>
<keyword evidence="3" id="KW-1185">Reference proteome</keyword>
<feature type="transmembrane region" description="Helical" evidence="1">
    <location>
        <begin position="64"/>
        <end position="87"/>
    </location>
</feature>
<comment type="caution">
    <text evidence="2">The sequence shown here is derived from an EMBL/GenBank/DDBJ whole genome shotgun (WGS) entry which is preliminary data.</text>
</comment>
<reference evidence="2" key="2">
    <citation type="submission" date="2023-01" db="EMBL/GenBank/DDBJ databases">
        <authorList>
            <person name="Sun Q."/>
            <person name="Evtushenko L."/>
        </authorList>
    </citation>
    <scope>NUCLEOTIDE SEQUENCE</scope>
    <source>
        <strain evidence="2">VKM Ac-1401</strain>
    </source>
</reference>
<feature type="transmembrane region" description="Helical" evidence="1">
    <location>
        <begin position="171"/>
        <end position="193"/>
    </location>
</feature>
<accession>A0A9W6HCQ6</accession>
<dbReference type="Proteomes" id="UP001142372">
    <property type="component" value="Unassembled WGS sequence"/>
</dbReference>
<dbReference type="EMBL" id="BSEN01000015">
    <property type="protein sequence ID" value="GLJ78155.1"/>
    <property type="molecule type" value="Genomic_DNA"/>
</dbReference>
<name>A0A9W6HCQ6_9MICO</name>
<keyword evidence="1" id="KW-1133">Transmembrane helix</keyword>
<proteinExistence type="predicted"/>
<evidence type="ECO:0000313" key="3">
    <source>
        <dbReference type="Proteomes" id="UP001142372"/>
    </source>
</evidence>